<comment type="caution">
    <text evidence="1">The sequence shown here is derived from an EMBL/GenBank/DDBJ whole genome shotgun (WGS) entry which is preliminary data.</text>
</comment>
<dbReference type="Proteomes" id="UP001054945">
    <property type="component" value="Unassembled WGS sequence"/>
</dbReference>
<organism evidence="1 2">
    <name type="scientific">Caerostris extrusa</name>
    <name type="common">Bark spider</name>
    <name type="synonym">Caerostris bankana</name>
    <dbReference type="NCBI Taxonomy" id="172846"/>
    <lineage>
        <taxon>Eukaryota</taxon>
        <taxon>Metazoa</taxon>
        <taxon>Ecdysozoa</taxon>
        <taxon>Arthropoda</taxon>
        <taxon>Chelicerata</taxon>
        <taxon>Arachnida</taxon>
        <taxon>Araneae</taxon>
        <taxon>Araneomorphae</taxon>
        <taxon>Entelegynae</taxon>
        <taxon>Araneoidea</taxon>
        <taxon>Araneidae</taxon>
        <taxon>Caerostris</taxon>
    </lineage>
</organism>
<sequence length="135" mass="15561">MRSVLSYVCRSLLYSQEKTKKRVKVPRCLQHQMLFLCDSNQMLHMFTNMQLRPIFATIYFLEPQATSLNTSPSGSNGTFICHQGQYHKKNLPHLSTQTTECCQNITINIHPTRPLHPCLPIHDNPFQTPENLPHG</sequence>
<evidence type="ECO:0000313" key="1">
    <source>
        <dbReference type="EMBL" id="GIY92873.1"/>
    </source>
</evidence>
<proteinExistence type="predicted"/>
<name>A0AAV4XEI0_CAEEX</name>
<accession>A0AAV4XEI0</accession>
<gene>
    <name evidence="1" type="ORF">CEXT_488251</name>
</gene>
<dbReference type="AlphaFoldDB" id="A0AAV4XEI0"/>
<evidence type="ECO:0000313" key="2">
    <source>
        <dbReference type="Proteomes" id="UP001054945"/>
    </source>
</evidence>
<reference evidence="1 2" key="1">
    <citation type="submission" date="2021-06" db="EMBL/GenBank/DDBJ databases">
        <title>Caerostris extrusa draft genome.</title>
        <authorList>
            <person name="Kono N."/>
            <person name="Arakawa K."/>
        </authorList>
    </citation>
    <scope>NUCLEOTIDE SEQUENCE [LARGE SCALE GENOMIC DNA]</scope>
</reference>
<keyword evidence="2" id="KW-1185">Reference proteome</keyword>
<protein>
    <submittedName>
        <fullName evidence="1">Uncharacterized protein</fullName>
    </submittedName>
</protein>
<dbReference type="EMBL" id="BPLR01017596">
    <property type="protein sequence ID" value="GIY92873.1"/>
    <property type="molecule type" value="Genomic_DNA"/>
</dbReference>